<keyword evidence="1" id="KW-0732">Signal</keyword>
<dbReference type="RefSeq" id="WP_198111382.1">
    <property type="nucleotide sequence ID" value="NZ_JAEDAK010000007.1"/>
</dbReference>
<reference evidence="2" key="1">
    <citation type="submission" date="2020-12" db="EMBL/GenBank/DDBJ databases">
        <title>The genome sequence of Inhella sp. 1Y17.</title>
        <authorList>
            <person name="Liu Y."/>
        </authorList>
    </citation>
    <scope>NUCLEOTIDE SEQUENCE</scope>
    <source>
        <strain evidence="2">1Y17</strain>
    </source>
</reference>
<feature type="signal peptide" evidence="1">
    <location>
        <begin position="1"/>
        <end position="20"/>
    </location>
</feature>
<name>A0A931J2L7_9BURK</name>
<dbReference type="EMBL" id="JAEDAK010000007">
    <property type="protein sequence ID" value="MBH9577613.1"/>
    <property type="molecule type" value="Genomic_DNA"/>
</dbReference>
<organism evidence="2 3">
    <name type="scientific">Inhella proteolytica</name>
    <dbReference type="NCBI Taxonomy" id="2795029"/>
    <lineage>
        <taxon>Bacteria</taxon>
        <taxon>Pseudomonadati</taxon>
        <taxon>Pseudomonadota</taxon>
        <taxon>Betaproteobacteria</taxon>
        <taxon>Burkholderiales</taxon>
        <taxon>Sphaerotilaceae</taxon>
        <taxon>Inhella</taxon>
    </lineage>
</organism>
<proteinExistence type="predicted"/>
<evidence type="ECO:0000313" key="3">
    <source>
        <dbReference type="Proteomes" id="UP000613266"/>
    </source>
</evidence>
<evidence type="ECO:0000256" key="1">
    <source>
        <dbReference type="SAM" id="SignalP"/>
    </source>
</evidence>
<evidence type="ECO:0000313" key="2">
    <source>
        <dbReference type="EMBL" id="MBH9577613.1"/>
    </source>
</evidence>
<dbReference type="AlphaFoldDB" id="A0A931J2L7"/>
<comment type="caution">
    <text evidence="2">The sequence shown here is derived from an EMBL/GenBank/DDBJ whole genome shotgun (WGS) entry which is preliminary data.</text>
</comment>
<keyword evidence="3" id="KW-1185">Reference proteome</keyword>
<dbReference type="Proteomes" id="UP000613266">
    <property type="component" value="Unassembled WGS sequence"/>
</dbReference>
<sequence length="187" mass="20440">MTHRILGALLALVIAASAVASRETSISLRELFAVSSVVGVVEILDGRVVAAGADTCGARYKGRVLEGTKNATAGQLIEFGFAPGLKIGTKYFVLLDEYRNVRFDRFPDFQTRCKSVLPDLAMVGIWRGAMEVVASGDDPSRREGWTVRRVNLVDYPIGTRSKDVDGERQLVFIDMLARMKNGASESR</sequence>
<feature type="chain" id="PRO_5037196988" evidence="1">
    <location>
        <begin position="21"/>
        <end position="187"/>
    </location>
</feature>
<gene>
    <name evidence="2" type="ORF">I7X39_11940</name>
</gene>
<protein>
    <submittedName>
        <fullName evidence="2">Uncharacterized protein</fullName>
    </submittedName>
</protein>
<accession>A0A931J2L7</accession>